<accession>A0ACA9Y9F3</accession>
<comment type="caution">
    <text evidence="1">The sequence shown here is derived from an EMBL/GenBank/DDBJ whole genome shotgun (WGS) entry which is preliminary data.</text>
</comment>
<keyword evidence="2" id="KW-1185">Reference proteome</keyword>
<proteinExistence type="predicted"/>
<evidence type="ECO:0000313" key="1">
    <source>
        <dbReference type="EMBL" id="CAH6721679.1"/>
    </source>
</evidence>
<dbReference type="Proteomes" id="UP001152531">
    <property type="component" value="Unassembled WGS sequence"/>
</dbReference>
<reference evidence="1" key="1">
    <citation type="submission" date="2022-06" db="EMBL/GenBank/DDBJ databases">
        <authorList>
            <person name="Legras J.-L."/>
            <person name="Devillers H."/>
            <person name="Grondin C."/>
        </authorList>
    </citation>
    <scope>NUCLEOTIDE SEQUENCE</scope>
    <source>
        <strain evidence="1">CLIB 1444</strain>
    </source>
</reference>
<name>A0ACA9Y9F3_9ASCO</name>
<evidence type="ECO:0000313" key="2">
    <source>
        <dbReference type="Proteomes" id="UP001152531"/>
    </source>
</evidence>
<gene>
    <name evidence="1" type="ORF">CLIB1444_06S07646</name>
</gene>
<sequence length="486" mass="52378">MITPDSAVGKMSGTVGGTVGGSRIAGGVSGVLGGVAKGAVGGTSDSPCGVYTATITGNTVTVHSDHSKTYRLPSSPTGGIKWEHVVSGDSTKFAVVVESMVAVIDLRYDEPMIIYEEEGVEEIEWIRPVGGGGGSTTGGSDSPEISAGATSPIETNEGAYVNSKQLLVYTTNYLQAKLYSLDCTHTLWCIDKPITRMPIYRPDERFWTVVSSWRPPGTDDLFPLVHQMYNDGSQSFIFHQTTLPDPLLSTNFVLEWARSGKCMVYFNGTDILGGFKLRVVPVLGVGGSSTETRGIGAGARIGSGGTDTSSDSTNGANGIPQSKPILSLTYLNEASDDSPTTRNSSYYMTTMLHRGQDLVSVVSAGYDHDLEIIVVSVDLLRITRTVTIKSWEGRSWYQQFDGYTTTYVQGTKPPVWDIKSVVTLDEYLVVQNEKSVAVIRYVDGTFVPIDVIHTDKIVDMVVGDDIVVVTDTHRLVYDFESIVLGL</sequence>
<dbReference type="EMBL" id="CALSDN010000006">
    <property type="protein sequence ID" value="CAH6721679.1"/>
    <property type="molecule type" value="Genomic_DNA"/>
</dbReference>
<protein>
    <submittedName>
        <fullName evidence="1">Uncharacterized protein</fullName>
    </submittedName>
</protein>
<organism evidence="1 2">
    <name type="scientific">[Candida] jaroonii</name>
    <dbReference type="NCBI Taxonomy" id="467808"/>
    <lineage>
        <taxon>Eukaryota</taxon>
        <taxon>Fungi</taxon>
        <taxon>Dikarya</taxon>
        <taxon>Ascomycota</taxon>
        <taxon>Saccharomycotina</taxon>
        <taxon>Pichiomycetes</taxon>
        <taxon>Debaryomycetaceae</taxon>
        <taxon>Yamadazyma</taxon>
    </lineage>
</organism>